<proteinExistence type="predicted"/>
<sequence length="41" mass="4764">MIDTGLILRIKNINRHFIKHVKQVLVRICKTTSISCSKKAR</sequence>
<reference evidence="1" key="1">
    <citation type="submission" date="2018-02" db="EMBL/GenBank/DDBJ databases">
        <title>Rhizophora mucronata_Transcriptome.</title>
        <authorList>
            <person name="Meera S.P."/>
            <person name="Sreeshan A."/>
            <person name="Augustine A."/>
        </authorList>
    </citation>
    <scope>NUCLEOTIDE SEQUENCE</scope>
    <source>
        <tissue evidence="1">Leaf</tissue>
    </source>
</reference>
<dbReference type="AlphaFoldDB" id="A0A2P2IQK5"/>
<name>A0A2P2IQK5_RHIMU</name>
<evidence type="ECO:0000313" key="1">
    <source>
        <dbReference type="EMBL" id="MBW83494.1"/>
    </source>
</evidence>
<organism evidence="1">
    <name type="scientific">Rhizophora mucronata</name>
    <name type="common">Asiatic mangrove</name>
    <dbReference type="NCBI Taxonomy" id="61149"/>
    <lineage>
        <taxon>Eukaryota</taxon>
        <taxon>Viridiplantae</taxon>
        <taxon>Streptophyta</taxon>
        <taxon>Embryophyta</taxon>
        <taxon>Tracheophyta</taxon>
        <taxon>Spermatophyta</taxon>
        <taxon>Magnoliopsida</taxon>
        <taxon>eudicotyledons</taxon>
        <taxon>Gunneridae</taxon>
        <taxon>Pentapetalae</taxon>
        <taxon>rosids</taxon>
        <taxon>fabids</taxon>
        <taxon>Malpighiales</taxon>
        <taxon>Rhizophoraceae</taxon>
        <taxon>Rhizophora</taxon>
    </lineage>
</organism>
<protein>
    <submittedName>
        <fullName evidence="1">Uncharacterized protein</fullName>
    </submittedName>
</protein>
<accession>A0A2P2IQK5</accession>
<dbReference type="EMBL" id="GGEC01003011">
    <property type="protein sequence ID" value="MBW83494.1"/>
    <property type="molecule type" value="Transcribed_RNA"/>
</dbReference>